<feature type="compositionally biased region" description="Basic and acidic residues" evidence="1">
    <location>
        <begin position="638"/>
        <end position="647"/>
    </location>
</feature>
<dbReference type="OrthoDB" id="447880at2759"/>
<name>A0A9P1DBK2_9DINO</name>
<evidence type="ECO:0000313" key="3">
    <source>
        <dbReference type="EMBL" id="CAL4793345.1"/>
    </source>
</evidence>
<evidence type="ECO:0000313" key="2">
    <source>
        <dbReference type="EMBL" id="CAI4006033.1"/>
    </source>
</evidence>
<protein>
    <submittedName>
        <fullName evidence="3">Palmitoyltransferase akr1</fullName>
    </submittedName>
</protein>
<dbReference type="EMBL" id="CAMXCT030003752">
    <property type="protein sequence ID" value="CAL4793345.1"/>
    <property type="molecule type" value="Genomic_DNA"/>
</dbReference>
<evidence type="ECO:0000256" key="1">
    <source>
        <dbReference type="SAM" id="MobiDB-lite"/>
    </source>
</evidence>
<dbReference type="Proteomes" id="UP001152797">
    <property type="component" value="Unassembled WGS sequence"/>
</dbReference>
<feature type="region of interest" description="Disordered" evidence="1">
    <location>
        <begin position="450"/>
        <end position="580"/>
    </location>
</feature>
<feature type="compositionally biased region" description="Low complexity" evidence="1">
    <location>
        <begin position="473"/>
        <end position="483"/>
    </location>
</feature>
<feature type="region of interest" description="Disordered" evidence="1">
    <location>
        <begin position="598"/>
        <end position="701"/>
    </location>
</feature>
<sequence length="764" mass="82500">MEAAKCLRETGRFEEALRNFTEAYQKHLKDLNRPHLGFSAIFPLFFASLRSGRDVSATSCGRAQLVRCEDHITDAFACCRSLLESLASDFGTQIPQCPSDSGAKQKFVHELCAQAGICLDMVRLGRVYRKKRRMLMERVTGSNLLDSMSNAPSTPASSHLEATPRTPATPAAGSAEYQKLMSSGFLRAGSLLRSVQVEMDELHEEAQRYAADLKQGKVAEGKEALHGVAQDGTIDQELLQTFGSFLDLQLLPLYVRDVPLEYVGETLLHYCGISLDEEDEIKARQVLGCPPRQKTQKKHLGKQISDTSMPATPSSQGSAMEPSLMQIVQASGQERKLRDQMSNSVVEKRRFGLLAHPDLKIPRDVATPALAHKRKDALDAPSTPERKKKRLAAATVGPTPRVSRALLMSPELATPEPCLADDSPVRWRFAESVPVEPTAAETEVVQAEPEKALEAVKQAATNPEPRAPDPPEGEIIAEASEAGTLSQKGAATAIDETKQSATGTSRPSVEPQVQDVETEDVKVPEVVAAMPKQKEDQVPAVASEVKQDTAQAEACQATDDEPKQPASSPPQPAFVKANRPDLKGYVAVPVQLGDAKPAEEKGVAAVAAPTGKQHSAEVHCAGSGPLPSKTAGPPQPRSSRETSRKPLSELSPQRLGDVPWQSAAGIQGPYPSALPPRPPGQMGADTSSPPPGARWPELQRPPAFLRESFNLGGSSAGDINGFAGMPPAWQGNGGWRARDQGEEDLMLQRAYEVYRQQQLELLRS</sequence>
<reference evidence="2" key="1">
    <citation type="submission" date="2022-10" db="EMBL/GenBank/DDBJ databases">
        <authorList>
            <person name="Chen Y."/>
            <person name="Dougan E. K."/>
            <person name="Chan C."/>
            <person name="Rhodes N."/>
            <person name="Thang M."/>
        </authorList>
    </citation>
    <scope>NUCLEOTIDE SEQUENCE</scope>
</reference>
<dbReference type="EMBL" id="CAMXCT010003752">
    <property type="protein sequence ID" value="CAI4006033.1"/>
    <property type="molecule type" value="Genomic_DNA"/>
</dbReference>
<comment type="caution">
    <text evidence="2">The sequence shown here is derived from an EMBL/GenBank/DDBJ whole genome shotgun (WGS) entry which is preliminary data.</text>
</comment>
<feature type="compositionally biased region" description="Low complexity" evidence="1">
    <location>
        <begin position="163"/>
        <end position="172"/>
    </location>
</feature>
<feature type="region of interest" description="Disordered" evidence="1">
    <location>
        <begin position="368"/>
        <end position="397"/>
    </location>
</feature>
<feature type="region of interest" description="Disordered" evidence="1">
    <location>
        <begin position="144"/>
        <end position="174"/>
    </location>
</feature>
<evidence type="ECO:0000313" key="4">
    <source>
        <dbReference type="Proteomes" id="UP001152797"/>
    </source>
</evidence>
<proteinExistence type="predicted"/>
<organism evidence="2">
    <name type="scientific">Cladocopium goreaui</name>
    <dbReference type="NCBI Taxonomy" id="2562237"/>
    <lineage>
        <taxon>Eukaryota</taxon>
        <taxon>Sar</taxon>
        <taxon>Alveolata</taxon>
        <taxon>Dinophyceae</taxon>
        <taxon>Suessiales</taxon>
        <taxon>Symbiodiniaceae</taxon>
        <taxon>Cladocopium</taxon>
    </lineage>
</organism>
<gene>
    <name evidence="2" type="ORF">C1SCF055_LOCUS31713</name>
</gene>
<dbReference type="AlphaFoldDB" id="A0A9P1DBK2"/>
<feature type="compositionally biased region" description="Polar residues" evidence="1">
    <location>
        <begin position="304"/>
        <end position="318"/>
    </location>
</feature>
<keyword evidence="4" id="KW-1185">Reference proteome</keyword>
<feature type="compositionally biased region" description="Polar residues" evidence="1">
    <location>
        <begin position="144"/>
        <end position="157"/>
    </location>
</feature>
<dbReference type="EMBL" id="CAMXCT020003752">
    <property type="protein sequence ID" value="CAL1159408.1"/>
    <property type="molecule type" value="Genomic_DNA"/>
</dbReference>
<feature type="region of interest" description="Disordered" evidence="1">
    <location>
        <begin position="292"/>
        <end position="319"/>
    </location>
</feature>
<reference evidence="3 4" key="2">
    <citation type="submission" date="2024-05" db="EMBL/GenBank/DDBJ databases">
        <authorList>
            <person name="Chen Y."/>
            <person name="Shah S."/>
            <person name="Dougan E. K."/>
            <person name="Thang M."/>
            <person name="Chan C."/>
        </authorList>
    </citation>
    <scope>NUCLEOTIDE SEQUENCE [LARGE SCALE GENOMIC DNA]</scope>
</reference>
<accession>A0A9P1DBK2</accession>